<accession>A0A502EMF6</accession>
<evidence type="ECO:0000256" key="1">
    <source>
        <dbReference type="ARBA" id="ARBA00023125"/>
    </source>
</evidence>
<evidence type="ECO:0000313" key="2">
    <source>
        <dbReference type="EMBL" id="TPG38239.1"/>
    </source>
</evidence>
<dbReference type="EMBL" id="RCZP01000078">
    <property type="protein sequence ID" value="TPG38239.1"/>
    <property type="molecule type" value="Genomic_DNA"/>
</dbReference>
<dbReference type="AlphaFoldDB" id="A0A502EMF6"/>
<dbReference type="GO" id="GO:0003677">
    <property type="term" value="F:DNA binding"/>
    <property type="evidence" value="ECO:0007669"/>
    <property type="project" value="UniProtKB-KW"/>
</dbReference>
<comment type="caution">
    <text evidence="2">The sequence shown here is derived from an EMBL/GenBank/DDBJ whole genome shotgun (WGS) entry which is preliminary data.</text>
</comment>
<gene>
    <name evidence="2" type="ORF">EAH89_29520</name>
</gene>
<dbReference type="Proteomes" id="UP000317078">
    <property type="component" value="Unassembled WGS sequence"/>
</dbReference>
<sequence length="69" mass="7293">MYAVGCADRGLIVTSLRVHLAAIQAAHRLAGVALDLRHLRVVMVLEGIVRDKGPVRAGRPRPPGPTCSG</sequence>
<organism evidence="2 3">
    <name type="scientific">Muricoccus nepalensis</name>
    <dbReference type="NCBI Taxonomy" id="1854500"/>
    <lineage>
        <taxon>Bacteria</taxon>
        <taxon>Pseudomonadati</taxon>
        <taxon>Pseudomonadota</taxon>
        <taxon>Alphaproteobacteria</taxon>
        <taxon>Acetobacterales</taxon>
        <taxon>Roseomonadaceae</taxon>
        <taxon>Muricoccus</taxon>
    </lineage>
</organism>
<keyword evidence="1" id="KW-0238">DNA-binding</keyword>
<dbReference type="InterPro" id="IPR010998">
    <property type="entry name" value="Integrase_recombinase_N"/>
</dbReference>
<name>A0A502EMF6_9PROT</name>
<evidence type="ECO:0000313" key="3">
    <source>
        <dbReference type="Proteomes" id="UP000317078"/>
    </source>
</evidence>
<keyword evidence="3" id="KW-1185">Reference proteome</keyword>
<dbReference type="SUPFAM" id="SSF47823">
    <property type="entry name" value="lambda integrase-like, N-terminal domain"/>
    <property type="match status" value="1"/>
</dbReference>
<proteinExistence type="predicted"/>
<reference evidence="2 3" key="1">
    <citation type="journal article" date="2019" name="Environ. Microbiol.">
        <title>Species interactions and distinct microbial communities in high Arctic permafrost affected cryosols are associated with the CH4 and CO2 gas fluxes.</title>
        <authorList>
            <person name="Altshuler I."/>
            <person name="Hamel J."/>
            <person name="Turney S."/>
            <person name="Magnuson E."/>
            <person name="Levesque R."/>
            <person name="Greer C."/>
            <person name="Whyte L.G."/>
        </authorList>
    </citation>
    <scope>NUCLEOTIDE SEQUENCE [LARGE SCALE GENOMIC DNA]</scope>
    <source>
        <strain evidence="2 3">S9.3B</strain>
    </source>
</reference>
<protein>
    <submittedName>
        <fullName evidence="2">Uncharacterized protein</fullName>
    </submittedName>
</protein>
<dbReference type="Gene3D" id="1.10.150.130">
    <property type="match status" value="1"/>
</dbReference>